<organism evidence="1 2">
    <name type="scientific">Mycolicibacterium hodleri</name>
    <dbReference type="NCBI Taxonomy" id="49897"/>
    <lineage>
        <taxon>Bacteria</taxon>
        <taxon>Bacillati</taxon>
        <taxon>Actinomycetota</taxon>
        <taxon>Actinomycetes</taxon>
        <taxon>Mycobacteriales</taxon>
        <taxon>Mycobacteriaceae</taxon>
        <taxon>Mycolicibacterium</taxon>
    </lineage>
</organism>
<sequence>MATIAVTLPAIRPRIVSTRYPATTTEVLPRAALGDVESAKADRGRVAKGTTVGWRASSTSLGLSVTALLGTLVAAAPVAQAKNGDTHVTGQGVVQTLDCNDSTLIVVGTGNNITAVGTCWGVSVQGSANVIVVDNVVNDITVYGFDQTVLYHQGEPLVWDRGRELGMTNRIDRVPV</sequence>
<protein>
    <submittedName>
        <fullName evidence="1">DUF3060 domain-containing protein</fullName>
    </submittedName>
</protein>
<keyword evidence="2" id="KW-1185">Reference proteome</keyword>
<gene>
    <name evidence="1" type="ORF">D8S82_12145</name>
</gene>
<evidence type="ECO:0000313" key="2">
    <source>
        <dbReference type="Proteomes" id="UP000315759"/>
    </source>
</evidence>
<dbReference type="Proteomes" id="UP000315759">
    <property type="component" value="Unassembled WGS sequence"/>
</dbReference>
<proteinExistence type="predicted"/>
<dbReference type="Pfam" id="PF11259">
    <property type="entry name" value="DUF3060"/>
    <property type="match status" value="1"/>
</dbReference>
<accession>A0A544W258</accession>
<evidence type="ECO:0000313" key="1">
    <source>
        <dbReference type="EMBL" id="TQR86324.1"/>
    </source>
</evidence>
<dbReference type="EMBL" id="VIFX01000013">
    <property type="protein sequence ID" value="TQR86324.1"/>
    <property type="molecule type" value="Genomic_DNA"/>
</dbReference>
<dbReference type="InterPro" id="IPR021417">
    <property type="entry name" value="DUF3060"/>
</dbReference>
<comment type="caution">
    <text evidence="1">The sequence shown here is derived from an EMBL/GenBank/DDBJ whole genome shotgun (WGS) entry which is preliminary data.</text>
</comment>
<reference evidence="1 2" key="1">
    <citation type="submission" date="2018-10" db="EMBL/GenBank/DDBJ databases">
        <title>Draft genome of Mycobacterium hodleri strain B.</title>
        <authorList>
            <person name="Amande T.J."/>
            <person name="Mcgenity T.J."/>
        </authorList>
    </citation>
    <scope>NUCLEOTIDE SEQUENCE [LARGE SCALE GENOMIC DNA]</scope>
    <source>
        <strain evidence="1 2">B</strain>
    </source>
</reference>
<dbReference type="AlphaFoldDB" id="A0A544W258"/>
<name>A0A544W258_9MYCO</name>